<evidence type="ECO:0000256" key="2">
    <source>
        <dbReference type="ARBA" id="ARBA00022705"/>
    </source>
</evidence>
<dbReference type="InterPro" id="IPR009072">
    <property type="entry name" value="Histone-fold"/>
</dbReference>
<dbReference type="GO" id="GO:0008623">
    <property type="term" value="C:CHRAC"/>
    <property type="evidence" value="ECO:0007669"/>
    <property type="project" value="TreeGrafter"/>
</dbReference>
<evidence type="ECO:0000256" key="3">
    <source>
        <dbReference type="ARBA" id="ARBA00023242"/>
    </source>
</evidence>
<sequence length="246" mass="27138">MTMPPKGWRKNTESQAPSTGKKPEPVSIDDILFPKSITLRLAKSVVNNSDGDDSSSNMLLAKDSVLALQRSATVFVSHILFQAREFAKSQNRKTVNTHDIINALEKAEFKGFVPGIKQKLDIYENIMRQKKQESNSSTKGTSGGTSEVNGGTEHTANAGADDVNHVGEGNPNGQNEAEDDDEDEDIEDEDETYEAAEPDNEQDRIENPIELVNKEEKELLDEKDQGQEKKLNDSAVTEEDSEGEDD</sequence>
<protein>
    <recommendedName>
        <fullName evidence="4">DNA polymerase epsilon subunit D</fullName>
    </recommendedName>
    <alternativeName>
        <fullName evidence="5">DNA polymerase II subunit D</fullName>
    </alternativeName>
</protein>
<feature type="compositionally biased region" description="Low complexity" evidence="6">
    <location>
        <begin position="134"/>
        <end position="146"/>
    </location>
</feature>
<feature type="region of interest" description="Disordered" evidence="6">
    <location>
        <begin position="1"/>
        <end position="27"/>
    </location>
</feature>
<keyword evidence="3" id="KW-0539">Nucleus</keyword>
<evidence type="ECO:0000256" key="4">
    <source>
        <dbReference type="ARBA" id="ARBA00039775"/>
    </source>
</evidence>
<dbReference type="GO" id="GO:0046982">
    <property type="term" value="F:protein heterodimerization activity"/>
    <property type="evidence" value="ECO:0007669"/>
    <property type="project" value="InterPro"/>
</dbReference>
<comment type="subcellular location">
    <subcellularLocation>
        <location evidence="1">Nucleus</location>
    </subcellularLocation>
</comment>
<keyword evidence="2" id="KW-0235">DNA replication</keyword>
<name>G8YRS3_PICSO</name>
<feature type="compositionally biased region" description="Acidic residues" evidence="6">
    <location>
        <begin position="176"/>
        <end position="200"/>
    </location>
</feature>
<dbReference type="InterPro" id="IPR003958">
    <property type="entry name" value="CBFA_NFYB_domain"/>
</dbReference>
<dbReference type="STRING" id="559304.G8YRS3"/>
<reference evidence="8 9" key="1">
    <citation type="journal article" date="2012" name="G3 (Bethesda)">
        <title>Pichia sorbitophila, an interspecies yeast hybrid reveals early steps of genome resolution following polyploidization.</title>
        <authorList>
            <person name="Leh Louis V."/>
            <person name="Despons L."/>
            <person name="Friedrich A."/>
            <person name="Martin T."/>
            <person name="Durrens P."/>
            <person name="Casaregola S."/>
            <person name="Neuveglise C."/>
            <person name="Fairhead C."/>
            <person name="Marck C."/>
            <person name="Cruz J.A."/>
            <person name="Straub M.L."/>
            <person name="Kugler V."/>
            <person name="Sacerdot C."/>
            <person name="Uzunov Z."/>
            <person name="Thierry A."/>
            <person name="Weiss S."/>
            <person name="Bleykasten C."/>
            <person name="De Montigny J."/>
            <person name="Jacques N."/>
            <person name="Jung P."/>
            <person name="Lemaire M."/>
            <person name="Mallet S."/>
            <person name="Morel G."/>
            <person name="Richard G.F."/>
            <person name="Sarkar A."/>
            <person name="Savel G."/>
            <person name="Schacherer J."/>
            <person name="Seret M.L."/>
            <person name="Talla E."/>
            <person name="Samson G."/>
            <person name="Jubin C."/>
            <person name="Poulain J."/>
            <person name="Vacherie B."/>
            <person name="Barbe V."/>
            <person name="Pelletier E."/>
            <person name="Sherman D.J."/>
            <person name="Westhof E."/>
            <person name="Weissenbach J."/>
            <person name="Baret P.V."/>
            <person name="Wincker P."/>
            <person name="Gaillardin C."/>
            <person name="Dujon B."/>
            <person name="Souciet J.L."/>
        </authorList>
    </citation>
    <scope>NUCLEOTIDE SEQUENCE [LARGE SCALE GENOMIC DNA]</scope>
    <source>
        <strain evidence="9">ATCC MYA-4447 / BCRC 22081 / CBS 7064 / NBRC 10061 / NRRL Y-12695</strain>
    </source>
</reference>
<dbReference type="Pfam" id="PF00808">
    <property type="entry name" value="CBFD_NFYB_HMF"/>
    <property type="match status" value="1"/>
</dbReference>
<keyword evidence="9" id="KW-1185">Reference proteome</keyword>
<evidence type="ECO:0000313" key="8">
    <source>
        <dbReference type="EMBL" id="CCE78260.1"/>
    </source>
</evidence>
<dbReference type="Proteomes" id="UP000005222">
    <property type="component" value="Chromosome C"/>
</dbReference>
<dbReference type="OrthoDB" id="1707486at2759"/>
<dbReference type="CDD" id="cd22928">
    <property type="entry name" value="HFD_POLE3_DPB4"/>
    <property type="match status" value="1"/>
</dbReference>
<dbReference type="GO" id="GO:0006272">
    <property type="term" value="P:leading strand elongation"/>
    <property type="evidence" value="ECO:0007669"/>
    <property type="project" value="TreeGrafter"/>
</dbReference>
<evidence type="ECO:0000256" key="1">
    <source>
        <dbReference type="ARBA" id="ARBA00004123"/>
    </source>
</evidence>
<proteinExistence type="predicted"/>
<dbReference type="GO" id="GO:0008622">
    <property type="term" value="C:epsilon DNA polymerase complex"/>
    <property type="evidence" value="ECO:0007669"/>
    <property type="project" value="TreeGrafter"/>
</dbReference>
<dbReference type="PANTHER" id="PTHR46172">
    <property type="entry name" value="DNA POLYMERASE EPSILON SUBUNIT 3"/>
    <property type="match status" value="1"/>
</dbReference>
<dbReference type="GO" id="GO:0006974">
    <property type="term" value="P:DNA damage response"/>
    <property type="evidence" value="ECO:0007669"/>
    <property type="project" value="TreeGrafter"/>
</dbReference>
<feature type="compositionally biased region" description="Basic and acidic residues" evidence="6">
    <location>
        <begin position="201"/>
        <end position="232"/>
    </location>
</feature>
<dbReference type="PANTHER" id="PTHR46172:SF1">
    <property type="entry name" value="DNA POLYMERASE EPSILON SUBUNIT 3"/>
    <property type="match status" value="1"/>
</dbReference>
<dbReference type="HOGENOM" id="CLU_087036_0_0_1"/>
<dbReference type="EMBL" id="FO082057">
    <property type="protein sequence ID" value="CCE78260.1"/>
    <property type="molecule type" value="Genomic_DNA"/>
</dbReference>
<dbReference type="FunCoup" id="G8YRS3">
    <property type="interactions" value="377"/>
</dbReference>
<gene>
    <name evidence="8" type="primary">Piso0_000878</name>
    <name evidence="8" type="ORF">GNLVRS01_PISO0C06008g</name>
</gene>
<dbReference type="OMA" id="NTYRRKV"/>
<feature type="region of interest" description="Disordered" evidence="6">
    <location>
        <begin position="130"/>
        <end position="246"/>
    </location>
</feature>
<dbReference type="GO" id="GO:0031490">
    <property type="term" value="F:chromatin DNA binding"/>
    <property type="evidence" value="ECO:0007669"/>
    <property type="project" value="TreeGrafter"/>
</dbReference>
<dbReference type="eggNOG" id="KOG0870">
    <property type="taxonomic scope" value="Eukaryota"/>
</dbReference>
<organism evidence="8 9">
    <name type="scientific">Pichia sorbitophila (strain ATCC MYA-4447 / BCRC 22081 / CBS 7064 / NBRC 10061 / NRRL Y-12695)</name>
    <name type="common">Hybrid yeast</name>
    <dbReference type="NCBI Taxonomy" id="559304"/>
    <lineage>
        <taxon>Eukaryota</taxon>
        <taxon>Fungi</taxon>
        <taxon>Dikarya</taxon>
        <taxon>Ascomycota</taxon>
        <taxon>Saccharomycotina</taxon>
        <taxon>Pichiomycetes</taxon>
        <taxon>Debaryomycetaceae</taxon>
        <taxon>Millerozyma</taxon>
    </lineage>
</organism>
<evidence type="ECO:0000256" key="6">
    <source>
        <dbReference type="SAM" id="MobiDB-lite"/>
    </source>
</evidence>
<dbReference type="SUPFAM" id="SSF47113">
    <property type="entry name" value="Histone-fold"/>
    <property type="match status" value="1"/>
</dbReference>
<feature type="compositionally biased region" description="Acidic residues" evidence="6">
    <location>
        <begin position="236"/>
        <end position="246"/>
    </location>
</feature>
<evidence type="ECO:0000313" key="9">
    <source>
        <dbReference type="Proteomes" id="UP000005222"/>
    </source>
</evidence>
<dbReference type="InterPro" id="IPR051377">
    <property type="entry name" value="DNA_Pol-Epsilon_Subunit"/>
</dbReference>
<evidence type="ECO:0000256" key="5">
    <source>
        <dbReference type="ARBA" id="ARBA00042096"/>
    </source>
</evidence>
<feature type="domain" description="Transcription factor CBF/NF-Y/archaeal histone" evidence="7">
    <location>
        <begin position="57"/>
        <end position="104"/>
    </location>
</feature>
<dbReference type="InParanoid" id="G8YRS3"/>
<dbReference type="Gene3D" id="1.10.20.10">
    <property type="entry name" value="Histone, subunit A"/>
    <property type="match status" value="1"/>
</dbReference>
<accession>G8YRS3</accession>
<dbReference type="GO" id="GO:0031507">
    <property type="term" value="P:heterochromatin formation"/>
    <property type="evidence" value="ECO:0007669"/>
    <property type="project" value="TreeGrafter"/>
</dbReference>
<evidence type="ECO:0000259" key="7">
    <source>
        <dbReference type="Pfam" id="PF00808"/>
    </source>
</evidence>
<dbReference type="AlphaFoldDB" id="G8YRS3"/>